<name>A0A0E9PIR4_ANGAN</name>
<dbReference type="AlphaFoldDB" id="A0A0E9PIR4"/>
<sequence>MELFFQSHLFEAMSITDLADLERGIHRLIIYLNRFQKKTSTKG</sequence>
<reference evidence="1" key="1">
    <citation type="submission" date="2014-11" db="EMBL/GenBank/DDBJ databases">
        <authorList>
            <person name="Amaro Gonzalez C."/>
        </authorList>
    </citation>
    <scope>NUCLEOTIDE SEQUENCE</scope>
</reference>
<reference evidence="1" key="2">
    <citation type="journal article" date="2015" name="Fish Shellfish Immunol.">
        <title>Early steps in the European eel (Anguilla anguilla)-Vibrio vulnificus interaction in the gills: Role of the RtxA13 toxin.</title>
        <authorList>
            <person name="Callol A."/>
            <person name="Pajuelo D."/>
            <person name="Ebbesson L."/>
            <person name="Teles M."/>
            <person name="MacKenzie S."/>
            <person name="Amaro C."/>
        </authorList>
    </citation>
    <scope>NUCLEOTIDE SEQUENCE</scope>
</reference>
<organism evidence="1">
    <name type="scientific">Anguilla anguilla</name>
    <name type="common">European freshwater eel</name>
    <name type="synonym">Muraena anguilla</name>
    <dbReference type="NCBI Taxonomy" id="7936"/>
    <lineage>
        <taxon>Eukaryota</taxon>
        <taxon>Metazoa</taxon>
        <taxon>Chordata</taxon>
        <taxon>Craniata</taxon>
        <taxon>Vertebrata</taxon>
        <taxon>Euteleostomi</taxon>
        <taxon>Actinopterygii</taxon>
        <taxon>Neopterygii</taxon>
        <taxon>Teleostei</taxon>
        <taxon>Anguilliformes</taxon>
        <taxon>Anguillidae</taxon>
        <taxon>Anguilla</taxon>
    </lineage>
</organism>
<dbReference type="EMBL" id="GBXM01104607">
    <property type="protein sequence ID" value="JAH03970.1"/>
    <property type="molecule type" value="Transcribed_RNA"/>
</dbReference>
<evidence type="ECO:0000313" key="1">
    <source>
        <dbReference type="EMBL" id="JAH03970.1"/>
    </source>
</evidence>
<accession>A0A0E9PIR4</accession>
<protein>
    <submittedName>
        <fullName evidence="1">Uncharacterized protein</fullName>
    </submittedName>
</protein>
<proteinExistence type="predicted"/>